<gene>
    <name evidence="2" type="ORF">FHW14_003643</name>
</gene>
<reference evidence="2 3" key="1">
    <citation type="submission" date="2020-08" db="EMBL/GenBank/DDBJ databases">
        <title>Genomic Encyclopedia of Type Strains, Phase IV (KMG-V): Genome sequencing to study the core and pangenomes of soil and plant-associated prokaryotes.</title>
        <authorList>
            <person name="Whitman W."/>
        </authorList>
    </citation>
    <scope>NUCLEOTIDE SEQUENCE [LARGE SCALE GENOMIC DNA]</scope>
    <source>
        <strain evidence="2 3">B3ACCR2</strain>
    </source>
</reference>
<protein>
    <submittedName>
        <fullName evidence="2">Uncharacterized protein</fullName>
    </submittedName>
</protein>
<evidence type="ECO:0000313" key="2">
    <source>
        <dbReference type="EMBL" id="MBB2988449.1"/>
    </source>
</evidence>
<evidence type="ECO:0000313" key="3">
    <source>
        <dbReference type="Proteomes" id="UP000590811"/>
    </source>
</evidence>
<dbReference type="EMBL" id="JACHVT010000012">
    <property type="protein sequence ID" value="MBB2988449.1"/>
    <property type="molecule type" value="Genomic_DNA"/>
</dbReference>
<accession>A0A839PYF0</accession>
<proteinExistence type="predicted"/>
<evidence type="ECO:0000256" key="1">
    <source>
        <dbReference type="SAM" id="MobiDB-lite"/>
    </source>
</evidence>
<dbReference type="Proteomes" id="UP000590811">
    <property type="component" value="Unassembled WGS sequence"/>
</dbReference>
<comment type="caution">
    <text evidence="2">The sequence shown here is derived from an EMBL/GenBank/DDBJ whole genome shotgun (WGS) entry which is preliminary data.</text>
</comment>
<name>A0A839PYF0_9MICO</name>
<feature type="region of interest" description="Disordered" evidence="1">
    <location>
        <begin position="1"/>
        <end position="23"/>
    </location>
</feature>
<dbReference type="AlphaFoldDB" id="A0A839PYF0"/>
<organism evidence="2 3">
    <name type="scientific">Terracoccus luteus</name>
    <dbReference type="NCBI Taxonomy" id="53356"/>
    <lineage>
        <taxon>Bacteria</taxon>
        <taxon>Bacillati</taxon>
        <taxon>Actinomycetota</taxon>
        <taxon>Actinomycetes</taxon>
        <taxon>Micrococcales</taxon>
        <taxon>Intrasporangiaceae</taxon>
        <taxon>Terracoccus</taxon>
    </lineage>
</organism>
<dbReference type="RefSeq" id="WP_184511399.1">
    <property type="nucleotide sequence ID" value="NZ_JACHVT010000012.1"/>
</dbReference>
<sequence>MNRTEFEAVSALPETGPTLSAAELDGPDRTLAYGYTNANDNWHCYLADGALHVAIYDYGDGLVRYMTGTSLPVADLAPDKRVYPHRCDAQFARLMLTRGRRLPYTTFSDEAYEHTSNDRFHGMLVAGHPDYTHLVAPGRQLG</sequence>